<dbReference type="Gene3D" id="2.60.120.10">
    <property type="entry name" value="Jelly Rolls"/>
    <property type="match status" value="1"/>
</dbReference>
<dbReference type="STRING" id="1257025.LEP1GSC203_0503"/>
<dbReference type="Proteomes" id="UP000012371">
    <property type="component" value="Unassembled WGS sequence"/>
</dbReference>
<dbReference type="CDD" id="cd00038">
    <property type="entry name" value="CAP_ED"/>
    <property type="match status" value="1"/>
</dbReference>
<dbReference type="Pfam" id="PF00027">
    <property type="entry name" value="cNMP_binding"/>
    <property type="match status" value="1"/>
</dbReference>
<evidence type="ECO:0000313" key="4">
    <source>
        <dbReference type="Proteomes" id="UP000012371"/>
    </source>
</evidence>
<dbReference type="PROSITE" id="PS50042">
    <property type="entry name" value="CNMP_BINDING_3"/>
    <property type="match status" value="1"/>
</dbReference>
<dbReference type="InterPro" id="IPR018490">
    <property type="entry name" value="cNMP-bd_dom_sf"/>
</dbReference>
<gene>
    <name evidence="3" type="ORF">LEP1GSC203_0503</name>
</gene>
<feature type="region of interest" description="Disordered" evidence="1">
    <location>
        <begin position="1"/>
        <end position="21"/>
    </location>
</feature>
<organism evidence="3 4">
    <name type="scientific">Leptospira terpstrae serovar Hualin str. LT 11-33 = ATCC 700639</name>
    <dbReference type="NCBI Taxonomy" id="1257025"/>
    <lineage>
        <taxon>Bacteria</taxon>
        <taxon>Pseudomonadati</taxon>
        <taxon>Spirochaetota</taxon>
        <taxon>Spirochaetia</taxon>
        <taxon>Leptospirales</taxon>
        <taxon>Leptospiraceae</taxon>
        <taxon>Leptospira</taxon>
    </lineage>
</organism>
<dbReference type="InterPro" id="IPR014710">
    <property type="entry name" value="RmlC-like_jellyroll"/>
</dbReference>
<keyword evidence="4" id="KW-1185">Reference proteome</keyword>
<dbReference type="SUPFAM" id="SSF51206">
    <property type="entry name" value="cAMP-binding domain-like"/>
    <property type="match status" value="1"/>
</dbReference>
<dbReference type="EMBL" id="AOGW02000015">
    <property type="protein sequence ID" value="EMY60501.1"/>
    <property type="molecule type" value="Genomic_DNA"/>
</dbReference>
<sequence>MTETKVSQTNNQMPLDTSKNNQKIPVNPGEVLFIGGKASTSMNILHEGSVRVETTLGDISIVLYSLEGANLTPGIFALLEGTPYPYTIRAKTSCVVSTYVMNQANAKKTLTSKVSVGVMAVRTLLKEIGELYKRVLSIKGLASKFEQTMDNLGAVYYILNPSIFSDVTPGSLITRDENIIDPVMKLIRNNLAGFQEHGGMLPDKPTVNFLEEDHGEFFERNYSEAVEWNDAEFHFIRKILSVNPKISQALFEADPTLLQSAAESYVKTYRELFELLSKETYELSEMMNTMFTGENALIEKFNLTLDLFNTGYSTIPSTVLLPVTEWALKKSKSLLDEYKQIFGSPYSGVGNSLDKLETKQTELTAKYGHELSAQKNKDEMASQGSETIRAGIDTKALKVELMNSASQILNYSQADPDSVKEFSTLMVKLKSFKNPLDPEPDNRKIRRTIAKTYWEVYKKSFSKWLQSGKQAPKAVELMLRYGYFDESLLDEGHIVELVSRLHQGGGNPTAPIHYGTDWLEKIYSREVPTSVDELGQTFFEKLKMDLKDSGIKSEKDIPPDYDTGDARLGSEISSMYEPNVRLTSGNIASHFPILTKYHITIPLEKCFVSKDDVEKALQYILGVDYTAFNREVIYRNEELGIKSEFVQRSIIPDFILVPSIGPKIMMWQDLSIFRGAGSKESRGRICIPHFVTGDLKTFMLEAIAAFRWELCKNILGPDWNNVGIPSITADYTDYVQFFKKSKDLSPELKEKISSEFKRFRTDRDKFAYDYSMWIRYEAEGVQRVNRVVRSIFYRHIPFHKNIREKVSTQPAYAELHNRFKNVRTRQHKEFENKYKKYMDASGNLPKELYENLTFYEV</sequence>
<accession>N1VYK6</accession>
<feature type="domain" description="Cyclic nucleotide-binding" evidence="2">
    <location>
        <begin position="28"/>
        <end position="94"/>
    </location>
</feature>
<evidence type="ECO:0000313" key="3">
    <source>
        <dbReference type="EMBL" id="EMY60501.1"/>
    </source>
</evidence>
<evidence type="ECO:0000259" key="2">
    <source>
        <dbReference type="PROSITE" id="PS50042"/>
    </source>
</evidence>
<proteinExistence type="predicted"/>
<name>N1VYK6_9LEPT</name>
<comment type="caution">
    <text evidence="3">The sequence shown here is derived from an EMBL/GenBank/DDBJ whole genome shotgun (WGS) entry which is preliminary data.</text>
</comment>
<dbReference type="InterPro" id="IPR000595">
    <property type="entry name" value="cNMP-bd_dom"/>
</dbReference>
<protein>
    <submittedName>
        <fullName evidence="3">Cyclic nucleotide-binding domain protein</fullName>
    </submittedName>
</protein>
<reference evidence="3" key="1">
    <citation type="submission" date="2013-03" db="EMBL/GenBank/DDBJ databases">
        <authorList>
            <person name="Harkins D.M."/>
            <person name="Durkin A.S."/>
            <person name="Brinkac L.M."/>
            <person name="Haft D.H."/>
            <person name="Selengut J.D."/>
            <person name="Sanka R."/>
            <person name="DePew J."/>
            <person name="Purushe J."/>
            <person name="Hartskeerl R.A."/>
            <person name="Ahmed A."/>
            <person name="van der Linden H."/>
            <person name="Goris M.G.A."/>
            <person name="Vinetz J.M."/>
            <person name="Sutton G.G."/>
            <person name="Nierman W.C."/>
            <person name="Fouts D.E."/>
        </authorList>
    </citation>
    <scope>NUCLEOTIDE SEQUENCE [LARGE SCALE GENOMIC DNA]</scope>
    <source>
        <strain evidence="3">LT 11-33</strain>
    </source>
</reference>
<evidence type="ECO:0000256" key="1">
    <source>
        <dbReference type="SAM" id="MobiDB-lite"/>
    </source>
</evidence>
<dbReference type="AlphaFoldDB" id="N1VYK6"/>